<dbReference type="AlphaFoldDB" id="A0A2T2YDX9"/>
<dbReference type="SUPFAM" id="SSF53383">
    <property type="entry name" value="PLP-dependent transferases"/>
    <property type="match status" value="1"/>
</dbReference>
<accession>A0A2T2YDX9</accession>
<dbReference type="GO" id="GO:0031071">
    <property type="term" value="F:cysteine desulfurase activity"/>
    <property type="evidence" value="ECO:0007669"/>
    <property type="project" value="UniProtKB-UniRule"/>
</dbReference>
<protein>
    <recommendedName>
        <fullName evidence="8">Cysteine desulfurase</fullName>
        <ecNumber evidence="8">2.8.1.7</ecNumber>
    </recommendedName>
</protein>
<organism evidence="10 11">
    <name type="scientific">Adhaeribacter arboris</name>
    <dbReference type="NCBI Taxonomy" id="2072846"/>
    <lineage>
        <taxon>Bacteria</taxon>
        <taxon>Pseudomonadati</taxon>
        <taxon>Bacteroidota</taxon>
        <taxon>Cytophagia</taxon>
        <taxon>Cytophagales</taxon>
        <taxon>Hymenobacteraceae</taxon>
        <taxon>Adhaeribacter</taxon>
    </lineage>
</organism>
<dbReference type="Proteomes" id="UP000240357">
    <property type="component" value="Unassembled WGS sequence"/>
</dbReference>
<evidence type="ECO:0000256" key="5">
    <source>
        <dbReference type="ARBA" id="ARBA00022898"/>
    </source>
</evidence>
<comment type="function">
    <text evidence="2 8">Catalyzes the removal of elemental sulfur and selenium atoms from L-cysteine, L-cystine, L-selenocysteine, and L-selenocystine to produce L-alanine.</text>
</comment>
<dbReference type="PROSITE" id="PS00595">
    <property type="entry name" value="AA_TRANSFER_CLASS_5"/>
    <property type="match status" value="1"/>
</dbReference>
<evidence type="ECO:0000313" key="11">
    <source>
        <dbReference type="Proteomes" id="UP000240357"/>
    </source>
</evidence>
<dbReference type="NCBIfam" id="TIGR01979">
    <property type="entry name" value="sufS"/>
    <property type="match status" value="1"/>
</dbReference>
<dbReference type="InterPro" id="IPR015424">
    <property type="entry name" value="PyrdxlP-dep_Trfase"/>
</dbReference>
<evidence type="ECO:0000313" key="10">
    <source>
        <dbReference type="EMBL" id="PSR53716.1"/>
    </source>
</evidence>
<comment type="catalytic activity">
    <reaction evidence="6 8">
        <text>(sulfur carrier)-H + L-cysteine = (sulfur carrier)-SH + L-alanine</text>
        <dbReference type="Rhea" id="RHEA:43892"/>
        <dbReference type="Rhea" id="RHEA-COMP:14737"/>
        <dbReference type="Rhea" id="RHEA-COMP:14739"/>
        <dbReference type="ChEBI" id="CHEBI:29917"/>
        <dbReference type="ChEBI" id="CHEBI:35235"/>
        <dbReference type="ChEBI" id="CHEBI:57972"/>
        <dbReference type="ChEBI" id="CHEBI:64428"/>
        <dbReference type="EC" id="2.8.1.7"/>
    </reaction>
</comment>
<dbReference type="GO" id="GO:0006534">
    <property type="term" value="P:cysteine metabolic process"/>
    <property type="evidence" value="ECO:0007669"/>
    <property type="project" value="UniProtKB-UniRule"/>
</dbReference>
<comment type="caution">
    <text evidence="10">The sequence shown here is derived from an EMBL/GenBank/DDBJ whole genome shotgun (WGS) entry which is preliminary data.</text>
</comment>
<dbReference type="GO" id="GO:0030170">
    <property type="term" value="F:pyridoxal phosphate binding"/>
    <property type="evidence" value="ECO:0007669"/>
    <property type="project" value="UniProtKB-UniRule"/>
</dbReference>
<evidence type="ECO:0000256" key="6">
    <source>
        <dbReference type="ARBA" id="ARBA00050776"/>
    </source>
</evidence>
<sequence length="416" mass="45802">MPANFIFETSAQLDIQKIRADFPLLATQVYGKPLVYLDNAATTQKPELVLRAIQDYYTQYNSNVHRGVHYLSQVATTAYEDARTKVAAFINAKHTHEVIFTRGTTDGINLVANCFGRKFLKAGDSILISAIEHHSNIVPWQMICEERGATLKVIPVNEKGELILEELDELLDDTVKLVAVTYISNTLGTINPVKEIITRAHQQDIPVLVDAAQAAPHLPLDVQELDVDFLAFSSHKMYGPTGIGALYGKEAWLNQLPPYQGGGDMIKSVSFKKTTYNELPFKFEAGTPSIAEGIAFGAAIDYLQILGIPNIQEAESQLYAYAVDALQTIDELRFIGEAKHRAASISFLVGDAHPFDVGEILDKQGIAVRTGHHCTEPIMQYFNIPGTVRASIAIYNTTEEIDKLVAGIKKAVTLLS</sequence>
<comment type="cofactor">
    <cofactor evidence="1 7">
        <name>pyridoxal 5'-phosphate</name>
        <dbReference type="ChEBI" id="CHEBI:597326"/>
    </cofactor>
</comment>
<dbReference type="PANTHER" id="PTHR43586">
    <property type="entry name" value="CYSTEINE DESULFURASE"/>
    <property type="match status" value="1"/>
</dbReference>
<dbReference type="CDD" id="cd06453">
    <property type="entry name" value="SufS_like"/>
    <property type="match status" value="1"/>
</dbReference>
<name>A0A2T2YDX9_9BACT</name>
<evidence type="ECO:0000256" key="1">
    <source>
        <dbReference type="ARBA" id="ARBA00001933"/>
    </source>
</evidence>
<dbReference type="InterPro" id="IPR015421">
    <property type="entry name" value="PyrdxlP-dep_Trfase_major"/>
</dbReference>
<dbReference type="EC" id="2.8.1.7" evidence="8"/>
<dbReference type="OrthoDB" id="9804366at2"/>
<dbReference type="Pfam" id="PF00266">
    <property type="entry name" value="Aminotran_5"/>
    <property type="match status" value="1"/>
</dbReference>
<evidence type="ECO:0000256" key="7">
    <source>
        <dbReference type="RuleBase" id="RU004504"/>
    </source>
</evidence>
<dbReference type="PIRSF" id="PIRSF005572">
    <property type="entry name" value="NifS"/>
    <property type="match status" value="1"/>
</dbReference>
<dbReference type="EMBL" id="PYFT01000001">
    <property type="protein sequence ID" value="PSR53716.1"/>
    <property type="molecule type" value="Genomic_DNA"/>
</dbReference>
<evidence type="ECO:0000256" key="3">
    <source>
        <dbReference type="ARBA" id="ARBA00010447"/>
    </source>
</evidence>
<evidence type="ECO:0000259" key="9">
    <source>
        <dbReference type="Pfam" id="PF00266"/>
    </source>
</evidence>
<dbReference type="InterPro" id="IPR016454">
    <property type="entry name" value="Cysteine_dSase"/>
</dbReference>
<evidence type="ECO:0000256" key="8">
    <source>
        <dbReference type="RuleBase" id="RU004506"/>
    </source>
</evidence>
<dbReference type="RefSeq" id="WP_106928620.1">
    <property type="nucleotide sequence ID" value="NZ_PYFT01000001.1"/>
</dbReference>
<dbReference type="Gene3D" id="3.40.640.10">
    <property type="entry name" value="Type I PLP-dependent aspartate aminotransferase-like (Major domain)"/>
    <property type="match status" value="1"/>
</dbReference>
<keyword evidence="11" id="KW-1185">Reference proteome</keyword>
<dbReference type="Gene3D" id="3.90.1150.10">
    <property type="entry name" value="Aspartate Aminotransferase, domain 1"/>
    <property type="match status" value="1"/>
</dbReference>
<evidence type="ECO:0000256" key="2">
    <source>
        <dbReference type="ARBA" id="ARBA00002824"/>
    </source>
</evidence>
<dbReference type="InterPro" id="IPR010970">
    <property type="entry name" value="Cys_dSase_SufS"/>
</dbReference>
<evidence type="ECO:0000256" key="4">
    <source>
        <dbReference type="ARBA" id="ARBA00022679"/>
    </source>
</evidence>
<gene>
    <name evidence="10" type="ORF">AHMF7605_09355</name>
</gene>
<feature type="domain" description="Aminotransferase class V" evidence="9">
    <location>
        <begin position="35"/>
        <end position="404"/>
    </location>
</feature>
<dbReference type="InterPro" id="IPR015422">
    <property type="entry name" value="PyrdxlP-dep_Trfase_small"/>
</dbReference>
<comment type="similarity">
    <text evidence="3 8">Belongs to the class-V pyridoxal-phosphate-dependent aminotransferase family. Csd subfamily.</text>
</comment>
<dbReference type="PANTHER" id="PTHR43586:SF8">
    <property type="entry name" value="CYSTEINE DESULFURASE 1, CHLOROPLASTIC"/>
    <property type="match status" value="1"/>
</dbReference>
<dbReference type="InterPro" id="IPR000192">
    <property type="entry name" value="Aminotrans_V_dom"/>
</dbReference>
<dbReference type="InterPro" id="IPR020578">
    <property type="entry name" value="Aminotrans_V_PyrdxlP_BS"/>
</dbReference>
<keyword evidence="4 8" id="KW-0808">Transferase</keyword>
<keyword evidence="5 8" id="KW-0663">Pyridoxal phosphate</keyword>
<proteinExistence type="inferred from homology"/>
<reference evidence="10 11" key="1">
    <citation type="submission" date="2018-03" db="EMBL/GenBank/DDBJ databases">
        <title>Adhaeribacter sp. HMF7605 Genome sequencing and assembly.</title>
        <authorList>
            <person name="Kang H."/>
            <person name="Kang J."/>
            <person name="Cha I."/>
            <person name="Kim H."/>
            <person name="Joh K."/>
        </authorList>
    </citation>
    <scope>NUCLEOTIDE SEQUENCE [LARGE SCALE GENOMIC DNA]</scope>
    <source>
        <strain evidence="10 11">HMF7605</strain>
    </source>
</reference>